<evidence type="ECO:0000313" key="4">
    <source>
        <dbReference type="Proteomes" id="UP001176429"/>
    </source>
</evidence>
<comment type="caution">
    <text evidence="3">The sequence shown here is derived from an EMBL/GenBank/DDBJ whole genome shotgun (WGS) entry which is preliminary data.</text>
</comment>
<reference evidence="3" key="1">
    <citation type="submission" date="2023-07" db="EMBL/GenBank/DDBJ databases">
        <authorList>
            <person name="Kim M.K."/>
        </authorList>
    </citation>
    <scope>NUCLEOTIDE SEQUENCE</scope>
    <source>
        <strain evidence="3">ASUV-10-1</strain>
    </source>
</reference>
<proteinExistence type="predicted"/>
<dbReference type="PROSITE" id="PS51257">
    <property type="entry name" value="PROKAR_LIPOPROTEIN"/>
    <property type="match status" value="1"/>
</dbReference>
<name>A0ABT9B649_9BACT</name>
<protein>
    <submittedName>
        <fullName evidence="3">Uncharacterized protein</fullName>
    </submittedName>
</protein>
<organism evidence="3 4">
    <name type="scientific">Hymenobacter aranciens</name>
    <dbReference type="NCBI Taxonomy" id="3063996"/>
    <lineage>
        <taxon>Bacteria</taxon>
        <taxon>Pseudomonadati</taxon>
        <taxon>Bacteroidota</taxon>
        <taxon>Cytophagia</taxon>
        <taxon>Cytophagales</taxon>
        <taxon>Hymenobacteraceae</taxon>
        <taxon>Hymenobacter</taxon>
    </lineage>
</organism>
<keyword evidence="2" id="KW-0732">Signal</keyword>
<gene>
    <name evidence="3" type="ORF">Q5H93_03335</name>
</gene>
<feature type="chain" id="PRO_5046666235" evidence="2">
    <location>
        <begin position="22"/>
        <end position="74"/>
    </location>
</feature>
<accession>A0ABT9B649</accession>
<keyword evidence="4" id="KW-1185">Reference proteome</keyword>
<dbReference type="EMBL" id="JAUQSY010000002">
    <property type="protein sequence ID" value="MDO7873751.1"/>
    <property type="molecule type" value="Genomic_DNA"/>
</dbReference>
<feature type="region of interest" description="Disordered" evidence="1">
    <location>
        <begin position="55"/>
        <end position="74"/>
    </location>
</feature>
<dbReference type="RefSeq" id="WP_305005067.1">
    <property type="nucleotide sequence ID" value="NZ_JAUQSY010000002.1"/>
</dbReference>
<dbReference type="Proteomes" id="UP001176429">
    <property type="component" value="Unassembled WGS sequence"/>
</dbReference>
<evidence type="ECO:0000256" key="1">
    <source>
        <dbReference type="SAM" id="MobiDB-lite"/>
    </source>
</evidence>
<evidence type="ECO:0000256" key="2">
    <source>
        <dbReference type="SAM" id="SignalP"/>
    </source>
</evidence>
<feature type="signal peptide" evidence="2">
    <location>
        <begin position="1"/>
        <end position="21"/>
    </location>
</feature>
<sequence>MNRFICLLVLGLALLSSCRTCPIVSCHTRKKHLHNGVVYRGQPLWKKQNPAVGEKIKTYGQGKTKRANDKSKSL</sequence>
<evidence type="ECO:0000313" key="3">
    <source>
        <dbReference type="EMBL" id="MDO7873751.1"/>
    </source>
</evidence>